<comment type="caution">
    <text evidence="2">The sequence shown here is derived from an EMBL/GenBank/DDBJ whole genome shotgun (WGS) entry which is preliminary data.</text>
</comment>
<dbReference type="Proteomes" id="UP000284605">
    <property type="component" value="Unassembled WGS sequence"/>
</dbReference>
<organism evidence="2 3">
    <name type="scientific">Oleomonas cavernae</name>
    <dbReference type="NCBI Taxonomy" id="2320859"/>
    <lineage>
        <taxon>Bacteria</taxon>
        <taxon>Pseudomonadati</taxon>
        <taxon>Pseudomonadota</taxon>
        <taxon>Alphaproteobacteria</taxon>
        <taxon>Acetobacterales</taxon>
        <taxon>Acetobacteraceae</taxon>
        <taxon>Oleomonas</taxon>
    </lineage>
</organism>
<keyword evidence="1" id="KW-0472">Membrane</keyword>
<gene>
    <name evidence="2" type="ORF">D3874_06095</name>
</gene>
<keyword evidence="1" id="KW-1133">Transmembrane helix</keyword>
<name>A0A418W9M8_9PROT</name>
<proteinExistence type="predicted"/>
<keyword evidence="3" id="KW-1185">Reference proteome</keyword>
<dbReference type="AlphaFoldDB" id="A0A418W9M8"/>
<accession>A0A418W9M8</accession>
<feature type="transmembrane region" description="Helical" evidence="1">
    <location>
        <begin position="54"/>
        <end position="82"/>
    </location>
</feature>
<evidence type="ECO:0000313" key="3">
    <source>
        <dbReference type="Proteomes" id="UP000284605"/>
    </source>
</evidence>
<dbReference type="RefSeq" id="WP_119777290.1">
    <property type="nucleotide sequence ID" value="NZ_QYUK01000011.1"/>
</dbReference>
<evidence type="ECO:0000256" key="1">
    <source>
        <dbReference type="SAM" id="Phobius"/>
    </source>
</evidence>
<reference evidence="2 3" key="1">
    <citation type="submission" date="2018-09" db="EMBL/GenBank/DDBJ databases">
        <authorList>
            <person name="Zhu H."/>
        </authorList>
    </citation>
    <scope>NUCLEOTIDE SEQUENCE [LARGE SCALE GENOMIC DNA]</scope>
    <source>
        <strain evidence="2 3">K1W22B-8</strain>
    </source>
</reference>
<dbReference type="EMBL" id="QYUK01000011">
    <property type="protein sequence ID" value="RJF86644.1"/>
    <property type="molecule type" value="Genomic_DNA"/>
</dbReference>
<sequence length="132" mass="13068">MLKLGTPLANTLATALGAVFDDGWLDLFAGTAPGNPDDPITATPLVSIHLPAAAFAPAAGGTIALSGTWFATVALIGTAAWFRLRDPTGQQILIGSVTGMAGAGPLKLLSLGLISGGVVLVTGFSLTLPTGS</sequence>
<feature type="transmembrane region" description="Helical" evidence="1">
    <location>
        <begin position="108"/>
        <end position="128"/>
    </location>
</feature>
<evidence type="ECO:0000313" key="2">
    <source>
        <dbReference type="EMBL" id="RJF86644.1"/>
    </source>
</evidence>
<protein>
    <submittedName>
        <fullName evidence="2">Uncharacterized protein</fullName>
    </submittedName>
</protein>
<keyword evidence="1" id="KW-0812">Transmembrane</keyword>